<proteinExistence type="predicted"/>
<organism evidence="2">
    <name type="scientific">uncultured Caudovirales phage</name>
    <dbReference type="NCBI Taxonomy" id="2100421"/>
    <lineage>
        <taxon>Viruses</taxon>
        <taxon>Duplodnaviria</taxon>
        <taxon>Heunggongvirae</taxon>
        <taxon>Uroviricota</taxon>
        <taxon>Caudoviricetes</taxon>
        <taxon>Peduoviridae</taxon>
        <taxon>Maltschvirus</taxon>
        <taxon>Maltschvirus maltsch</taxon>
    </lineage>
</organism>
<dbReference type="EMBL" id="LR797367">
    <property type="protein sequence ID" value="CAB4210788.1"/>
    <property type="molecule type" value="Genomic_DNA"/>
</dbReference>
<feature type="compositionally biased region" description="Polar residues" evidence="1">
    <location>
        <begin position="58"/>
        <end position="67"/>
    </location>
</feature>
<feature type="region of interest" description="Disordered" evidence="1">
    <location>
        <begin position="58"/>
        <end position="84"/>
    </location>
</feature>
<dbReference type="EMBL" id="LR797536">
    <property type="protein sequence ID" value="CAB4223324.1"/>
    <property type="molecule type" value="Genomic_DNA"/>
</dbReference>
<gene>
    <name evidence="3" type="ORF">UFOVP1425_41</name>
    <name evidence="4" type="ORF">UFOVP1672_19</name>
    <name evidence="2" type="ORF">UFOVP988_41</name>
</gene>
<feature type="compositionally biased region" description="Basic and acidic residues" evidence="1">
    <location>
        <begin position="68"/>
        <end position="78"/>
    </location>
</feature>
<evidence type="ECO:0000313" key="2">
    <source>
        <dbReference type="EMBL" id="CAB4176534.1"/>
    </source>
</evidence>
<evidence type="ECO:0000313" key="4">
    <source>
        <dbReference type="EMBL" id="CAB4223324.1"/>
    </source>
</evidence>
<accession>A0A6J5QA84</accession>
<sequence length="84" mass="9274">MRYVDELKAALTELFPDFGKSVVDLPEGEFIGRVAVAFKTRTDPNPTDFCMKILGLIQNGSHPNNGDRQGRPEEKAENPRGTVA</sequence>
<name>A0A6J5QA84_9CAUD</name>
<evidence type="ECO:0000256" key="1">
    <source>
        <dbReference type="SAM" id="MobiDB-lite"/>
    </source>
</evidence>
<reference evidence="2" key="1">
    <citation type="submission" date="2020-05" db="EMBL/GenBank/DDBJ databases">
        <authorList>
            <person name="Chiriac C."/>
            <person name="Salcher M."/>
            <person name="Ghai R."/>
            <person name="Kavagutti S V."/>
        </authorList>
    </citation>
    <scope>NUCLEOTIDE SEQUENCE</scope>
</reference>
<evidence type="ECO:0000313" key="3">
    <source>
        <dbReference type="EMBL" id="CAB4210788.1"/>
    </source>
</evidence>
<dbReference type="EMBL" id="LR796943">
    <property type="protein sequence ID" value="CAB4176534.1"/>
    <property type="molecule type" value="Genomic_DNA"/>
</dbReference>
<protein>
    <submittedName>
        <fullName evidence="2">Uncharacterized protein</fullName>
    </submittedName>
</protein>